<dbReference type="Proteomes" id="UP000001072">
    <property type="component" value="Unassembled WGS sequence"/>
</dbReference>
<dbReference type="EMBL" id="GL883138">
    <property type="protein sequence ID" value="EGG01416.1"/>
    <property type="molecule type" value="Genomic_DNA"/>
</dbReference>
<feature type="region of interest" description="Disordered" evidence="1">
    <location>
        <begin position="1"/>
        <end position="25"/>
    </location>
</feature>
<dbReference type="InParanoid" id="F4S1Q7"/>
<dbReference type="KEGG" id="mlr:MELLADRAFT_111003"/>
<dbReference type="OrthoDB" id="10502148at2759"/>
<sequence>MGKGKSIYCPLGQKKKKRRVESPRGSAIVVARVETSQAQYVKNRLEELEVALQQAGAGSNNPTGQGRDDAIADLSHGNNRGSDELPQIHTDEDDDNDNHDYETHADAAVVPNI</sequence>
<proteinExistence type="predicted"/>
<feature type="region of interest" description="Disordered" evidence="1">
    <location>
        <begin position="53"/>
        <end position="113"/>
    </location>
</feature>
<dbReference type="RefSeq" id="XP_007415266.1">
    <property type="nucleotide sequence ID" value="XM_007415204.1"/>
</dbReference>
<keyword evidence="3" id="KW-1185">Reference proteome</keyword>
<evidence type="ECO:0000256" key="1">
    <source>
        <dbReference type="SAM" id="MobiDB-lite"/>
    </source>
</evidence>
<gene>
    <name evidence="2" type="ORF">MELLADRAFT_111003</name>
</gene>
<organism evidence="3">
    <name type="scientific">Melampsora larici-populina (strain 98AG31 / pathotype 3-4-7)</name>
    <name type="common">Poplar leaf rust fungus</name>
    <dbReference type="NCBI Taxonomy" id="747676"/>
    <lineage>
        <taxon>Eukaryota</taxon>
        <taxon>Fungi</taxon>
        <taxon>Dikarya</taxon>
        <taxon>Basidiomycota</taxon>
        <taxon>Pucciniomycotina</taxon>
        <taxon>Pucciniomycetes</taxon>
        <taxon>Pucciniales</taxon>
        <taxon>Melampsoraceae</taxon>
        <taxon>Melampsora</taxon>
    </lineage>
</organism>
<dbReference type="GeneID" id="18924254"/>
<name>F4S1Q7_MELLP</name>
<accession>F4S1Q7</accession>
<reference evidence="3" key="1">
    <citation type="journal article" date="2011" name="Proc. Natl. Acad. Sci. U.S.A.">
        <title>Obligate biotrophy features unraveled by the genomic analysis of rust fungi.</title>
        <authorList>
            <person name="Duplessis S."/>
            <person name="Cuomo C.A."/>
            <person name="Lin Y.-C."/>
            <person name="Aerts A."/>
            <person name="Tisserant E."/>
            <person name="Veneault-Fourrey C."/>
            <person name="Joly D.L."/>
            <person name="Hacquard S."/>
            <person name="Amselem J."/>
            <person name="Cantarel B.L."/>
            <person name="Chiu R."/>
            <person name="Coutinho P.M."/>
            <person name="Feau N."/>
            <person name="Field M."/>
            <person name="Frey P."/>
            <person name="Gelhaye E."/>
            <person name="Goldberg J."/>
            <person name="Grabherr M.G."/>
            <person name="Kodira C.D."/>
            <person name="Kohler A."/>
            <person name="Kuees U."/>
            <person name="Lindquist E.A."/>
            <person name="Lucas S.M."/>
            <person name="Mago R."/>
            <person name="Mauceli E."/>
            <person name="Morin E."/>
            <person name="Murat C."/>
            <person name="Pangilinan J.L."/>
            <person name="Park R."/>
            <person name="Pearson M."/>
            <person name="Quesneville H."/>
            <person name="Rouhier N."/>
            <person name="Sakthikumar S."/>
            <person name="Salamov A.A."/>
            <person name="Schmutz J."/>
            <person name="Selles B."/>
            <person name="Shapiro H."/>
            <person name="Tanguay P."/>
            <person name="Tuskan G.A."/>
            <person name="Henrissat B."/>
            <person name="Van de Peer Y."/>
            <person name="Rouze P."/>
            <person name="Ellis J.G."/>
            <person name="Dodds P.N."/>
            <person name="Schein J.E."/>
            <person name="Zhong S."/>
            <person name="Hamelin R.C."/>
            <person name="Grigoriev I.V."/>
            <person name="Szabo L.J."/>
            <person name="Martin F."/>
        </authorList>
    </citation>
    <scope>NUCLEOTIDE SEQUENCE [LARGE SCALE GENOMIC DNA]</scope>
    <source>
        <strain evidence="3">98AG31 / pathotype 3-4-7</strain>
    </source>
</reference>
<evidence type="ECO:0000313" key="3">
    <source>
        <dbReference type="Proteomes" id="UP000001072"/>
    </source>
</evidence>
<evidence type="ECO:0000313" key="2">
    <source>
        <dbReference type="EMBL" id="EGG01416.1"/>
    </source>
</evidence>
<protein>
    <submittedName>
        <fullName evidence="2">Uncharacterized protein</fullName>
    </submittedName>
</protein>
<dbReference type="HOGENOM" id="CLU_2134071_0_0_1"/>
<dbReference type="AlphaFoldDB" id="F4S1Q7"/>
<dbReference type="VEuPathDB" id="FungiDB:MELLADRAFT_111003"/>